<dbReference type="GeneID" id="41329308"/>
<reference evidence="2 3" key="2">
    <citation type="journal article" date="2024" name="Int. J. Syst. Evol. Microbiol.">
        <title>Promethearchaeum syntrophicum gen. nov., sp. nov., an anaerobic, obligately syntrophic archaeon, the first isolate of the lineage 'Asgard' archaea, and proposal of the new archaeal phylum Promethearchaeota phyl. nov. and kingdom Promethearchaeati regn. nov.</title>
        <authorList>
            <person name="Imachi H."/>
            <person name="Nobu M.K."/>
            <person name="Kato S."/>
            <person name="Takaki Y."/>
            <person name="Miyazaki M."/>
            <person name="Miyata M."/>
            <person name="Ogawara M."/>
            <person name="Saito Y."/>
            <person name="Sakai S."/>
            <person name="Tahara Y.O."/>
            <person name="Takano Y."/>
            <person name="Tasumi E."/>
            <person name="Uematsu K."/>
            <person name="Yoshimura T."/>
            <person name="Itoh T."/>
            <person name="Ohkuma M."/>
            <person name="Takai K."/>
        </authorList>
    </citation>
    <scope>NUCLEOTIDE SEQUENCE [LARGE SCALE GENOMIC DNA]</scope>
    <source>
        <strain evidence="2 3">MK-D1</strain>
    </source>
</reference>
<dbReference type="KEGG" id="psyt:DSAG12_01316"/>
<dbReference type="OrthoDB" id="386851at2157"/>
<proteinExistence type="predicted"/>
<keyword evidence="1" id="KW-0472">Membrane</keyword>
<dbReference type="EMBL" id="CP042905">
    <property type="protein sequence ID" value="QEE15490.1"/>
    <property type="molecule type" value="Genomic_DNA"/>
</dbReference>
<keyword evidence="3" id="KW-1185">Reference proteome</keyword>
<reference evidence="2 3" key="1">
    <citation type="journal article" date="2020" name="Nature">
        <title>Isolation of an archaeon at the prokaryote-eukaryote interface.</title>
        <authorList>
            <person name="Imachi H."/>
            <person name="Nobu M.K."/>
            <person name="Nakahara N."/>
            <person name="Morono Y."/>
            <person name="Ogawara M."/>
            <person name="Takaki Y."/>
            <person name="Takano Y."/>
            <person name="Uematsu K."/>
            <person name="Ikuta T."/>
            <person name="Ito M."/>
            <person name="Matsui Y."/>
            <person name="Miyazaki M."/>
            <person name="Murata K."/>
            <person name="Saito Y."/>
            <person name="Sakai S."/>
            <person name="Song C."/>
            <person name="Tasumi E."/>
            <person name="Yamanaka Y."/>
            <person name="Yamaguchi T."/>
            <person name="Kamagata Y."/>
            <person name="Tamaki H."/>
            <person name="Takai K."/>
        </authorList>
    </citation>
    <scope>NUCLEOTIDE SEQUENCE [LARGE SCALE GENOMIC DNA]</scope>
    <source>
        <strain evidence="2 3">MK-D1</strain>
    </source>
</reference>
<gene>
    <name evidence="2" type="ORF">DSAG12_01316</name>
</gene>
<sequence>MKHKTLKFYLQIGFCFLIFSNFTVLATSHSPQDLILSYDTENKTLTAAFKHSVSDPSSHFIETVVIKLNGTTLETLTYSSQPTNNEFSYEYNISASEGDEIFVSGTCNQGGTITQTLIIVNDLEDDPTIPSFPLSNIITSSMGTIIIVLLIIKKKGK</sequence>
<dbReference type="RefSeq" id="WP_147662397.1">
    <property type="nucleotide sequence ID" value="NZ_CP042905.2"/>
</dbReference>
<organism evidence="2 3">
    <name type="scientific">Promethearchaeum syntrophicum</name>
    <dbReference type="NCBI Taxonomy" id="2594042"/>
    <lineage>
        <taxon>Archaea</taxon>
        <taxon>Promethearchaeati</taxon>
        <taxon>Promethearchaeota</taxon>
        <taxon>Promethearchaeia</taxon>
        <taxon>Promethearchaeales</taxon>
        <taxon>Promethearchaeaceae</taxon>
        <taxon>Promethearchaeum</taxon>
    </lineage>
</organism>
<dbReference type="Proteomes" id="UP000321408">
    <property type="component" value="Chromosome"/>
</dbReference>
<protein>
    <submittedName>
        <fullName evidence="2">Uncharacterized protein</fullName>
    </submittedName>
</protein>
<accession>A0A5B9D9S0</accession>
<keyword evidence="1" id="KW-0812">Transmembrane</keyword>
<dbReference type="AlphaFoldDB" id="A0A5B9D9S0"/>
<evidence type="ECO:0000313" key="3">
    <source>
        <dbReference type="Proteomes" id="UP000321408"/>
    </source>
</evidence>
<name>A0A5B9D9S0_9ARCH</name>
<evidence type="ECO:0000256" key="1">
    <source>
        <dbReference type="SAM" id="Phobius"/>
    </source>
</evidence>
<feature type="transmembrane region" description="Helical" evidence="1">
    <location>
        <begin position="132"/>
        <end position="152"/>
    </location>
</feature>
<evidence type="ECO:0000313" key="2">
    <source>
        <dbReference type="EMBL" id="QEE15490.1"/>
    </source>
</evidence>
<keyword evidence="1" id="KW-1133">Transmembrane helix</keyword>